<evidence type="ECO:0000313" key="12">
    <source>
        <dbReference type="Proteomes" id="UP000663856"/>
    </source>
</evidence>
<dbReference type="EMBL" id="CAJOBG010001137">
    <property type="protein sequence ID" value="CAF3898472.1"/>
    <property type="molecule type" value="Genomic_DNA"/>
</dbReference>
<organism evidence="6 12">
    <name type="scientific">Rotaria magnacalcarata</name>
    <dbReference type="NCBI Taxonomy" id="392030"/>
    <lineage>
        <taxon>Eukaryota</taxon>
        <taxon>Metazoa</taxon>
        <taxon>Spiralia</taxon>
        <taxon>Gnathifera</taxon>
        <taxon>Rotifera</taxon>
        <taxon>Eurotatoria</taxon>
        <taxon>Bdelloidea</taxon>
        <taxon>Philodinida</taxon>
        <taxon>Philodinidae</taxon>
        <taxon>Rotaria</taxon>
    </lineage>
</organism>
<dbReference type="SMART" id="SM00054">
    <property type="entry name" value="EFh"/>
    <property type="match status" value="2"/>
</dbReference>
<reference evidence="6" key="1">
    <citation type="submission" date="2021-02" db="EMBL/GenBank/DDBJ databases">
        <authorList>
            <person name="Nowell W R."/>
        </authorList>
    </citation>
    <scope>NUCLEOTIDE SEQUENCE</scope>
</reference>
<evidence type="ECO:0000256" key="1">
    <source>
        <dbReference type="ARBA" id="ARBA00022837"/>
    </source>
</evidence>
<dbReference type="EMBL" id="CAJNOV010013141">
    <property type="protein sequence ID" value="CAF1510946.1"/>
    <property type="molecule type" value="Genomic_DNA"/>
</dbReference>
<evidence type="ECO:0000259" key="3">
    <source>
        <dbReference type="PROSITE" id="PS50222"/>
    </source>
</evidence>
<feature type="region of interest" description="Disordered" evidence="2">
    <location>
        <begin position="86"/>
        <end position="122"/>
    </location>
</feature>
<dbReference type="Proteomes" id="UP000663887">
    <property type="component" value="Unassembled WGS sequence"/>
</dbReference>
<evidence type="ECO:0000313" key="8">
    <source>
        <dbReference type="EMBL" id="CAF3898472.1"/>
    </source>
</evidence>
<protein>
    <recommendedName>
        <fullName evidence="3">EF-hand domain-containing protein</fullName>
    </recommendedName>
</protein>
<dbReference type="Proteomes" id="UP000663856">
    <property type="component" value="Unassembled WGS sequence"/>
</dbReference>
<dbReference type="EMBL" id="CAJOBI010248832">
    <property type="protein sequence ID" value="CAF5100420.1"/>
    <property type="molecule type" value="Genomic_DNA"/>
</dbReference>
<feature type="domain" description="EF-hand" evidence="3">
    <location>
        <begin position="49"/>
        <end position="84"/>
    </location>
</feature>
<dbReference type="CDD" id="cd00051">
    <property type="entry name" value="EFh"/>
    <property type="match status" value="1"/>
</dbReference>
<dbReference type="InterPro" id="IPR011992">
    <property type="entry name" value="EF-hand-dom_pair"/>
</dbReference>
<accession>A0A816SHV2</accession>
<keyword evidence="13" id="KW-1185">Reference proteome</keyword>
<evidence type="ECO:0000313" key="11">
    <source>
        <dbReference type="EMBL" id="CAF5100420.1"/>
    </source>
</evidence>
<evidence type="ECO:0000313" key="13">
    <source>
        <dbReference type="Proteomes" id="UP000663866"/>
    </source>
</evidence>
<dbReference type="Proteomes" id="UP000663855">
    <property type="component" value="Unassembled WGS sequence"/>
</dbReference>
<dbReference type="InterPro" id="IPR018247">
    <property type="entry name" value="EF_Hand_1_Ca_BS"/>
</dbReference>
<sequence>MTSDSIIVKLKPDQLKDIVSSFMEFDQNKNGYISYKEMKECLNRAHVAHDDAEISAVMSSMDNDRDGNVSFEEYLKFTSRALIGDTQISQPIPAQPKISQPKVSQPKKSQPSKPTQKKLDSF</sequence>
<dbReference type="Proteomes" id="UP000663824">
    <property type="component" value="Unassembled WGS sequence"/>
</dbReference>
<dbReference type="Proteomes" id="UP000681967">
    <property type="component" value="Unassembled WGS sequence"/>
</dbReference>
<dbReference type="Gene3D" id="1.10.238.10">
    <property type="entry name" value="EF-hand"/>
    <property type="match status" value="1"/>
</dbReference>
<dbReference type="InterPro" id="IPR002048">
    <property type="entry name" value="EF_hand_dom"/>
</dbReference>
<dbReference type="Proteomes" id="UP000663866">
    <property type="component" value="Unassembled WGS sequence"/>
</dbReference>
<evidence type="ECO:0000313" key="9">
    <source>
        <dbReference type="EMBL" id="CAF4229993.1"/>
    </source>
</evidence>
<dbReference type="SUPFAM" id="SSF47473">
    <property type="entry name" value="EF-hand"/>
    <property type="match status" value="1"/>
</dbReference>
<evidence type="ECO:0000313" key="6">
    <source>
        <dbReference type="EMBL" id="CAF2085135.1"/>
    </source>
</evidence>
<evidence type="ECO:0000313" key="7">
    <source>
        <dbReference type="EMBL" id="CAF2159867.1"/>
    </source>
</evidence>
<feature type="compositionally biased region" description="Low complexity" evidence="2">
    <location>
        <begin position="95"/>
        <end position="114"/>
    </location>
</feature>
<evidence type="ECO:0000313" key="10">
    <source>
        <dbReference type="EMBL" id="CAF4297684.1"/>
    </source>
</evidence>
<dbReference type="EMBL" id="CAJNRE010017988">
    <property type="protein sequence ID" value="CAF2159867.1"/>
    <property type="molecule type" value="Genomic_DNA"/>
</dbReference>
<evidence type="ECO:0000313" key="5">
    <source>
        <dbReference type="EMBL" id="CAF2075443.1"/>
    </source>
</evidence>
<dbReference type="GO" id="GO:0005509">
    <property type="term" value="F:calcium ion binding"/>
    <property type="evidence" value="ECO:0007669"/>
    <property type="project" value="InterPro"/>
</dbReference>
<dbReference type="Pfam" id="PF13499">
    <property type="entry name" value="EF-hand_7"/>
    <property type="match status" value="1"/>
</dbReference>
<evidence type="ECO:0000313" key="4">
    <source>
        <dbReference type="EMBL" id="CAF1510946.1"/>
    </source>
</evidence>
<dbReference type="Proteomes" id="UP000676336">
    <property type="component" value="Unassembled WGS sequence"/>
</dbReference>
<dbReference type="EMBL" id="CAJOBH010035014">
    <property type="protein sequence ID" value="CAF4297684.1"/>
    <property type="molecule type" value="Genomic_DNA"/>
</dbReference>
<dbReference type="PROSITE" id="PS00018">
    <property type="entry name" value="EF_HAND_1"/>
    <property type="match status" value="2"/>
</dbReference>
<evidence type="ECO:0000256" key="2">
    <source>
        <dbReference type="SAM" id="MobiDB-lite"/>
    </source>
</evidence>
<feature type="domain" description="EF-hand" evidence="3">
    <location>
        <begin position="13"/>
        <end position="48"/>
    </location>
</feature>
<name>A0A816SHV2_9BILA</name>
<comment type="caution">
    <text evidence="6">The sequence shown here is derived from an EMBL/GenBank/DDBJ whole genome shotgun (WGS) entry which is preliminary data.</text>
</comment>
<dbReference type="Proteomes" id="UP000663842">
    <property type="component" value="Unassembled WGS sequence"/>
</dbReference>
<keyword evidence="1" id="KW-0106">Calcium</keyword>
<dbReference type="EMBL" id="CAJNRG010005338">
    <property type="protein sequence ID" value="CAF2075443.1"/>
    <property type="molecule type" value="Genomic_DNA"/>
</dbReference>
<dbReference type="AlphaFoldDB" id="A0A816SHV2"/>
<dbReference type="EMBL" id="CAJNRF010006842">
    <property type="protein sequence ID" value="CAF2085135.1"/>
    <property type="molecule type" value="Genomic_DNA"/>
</dbReference>
<dbReference type="PROSITE" id="PS50222">
    <property type="entry name" value="EF_HAND_2"/>
    <property type="match status" value="2"/>
</dbReference>
<dbReference type="EMBL" id="CAJOBF010007337">
    <property type="protein sequence ID" value="CAF4229993.1"/>
    <property type="molecule type" value="Genomic_DNA"/>
</dbReference>
<proteinExistence type="predicted"/>
<gene>
    <name evidence="10" type="ORF">BYL167_LOCUS27360</name>
    <name evidence="4" type="ORF">CJN711_LOCUS27810</name>
    <name evidence="7" type="ORF">MBJ925_LOCUS32940</name>
    <name evidence="8" type="ORF">OVN521_LOCUS9376</name>
    <name evidence="11" type="ORF">SMN809_LOCUS61653</name>
    <name evidence="9" type="ORF">UXM345_LOCUS29589</name>
    <name evidence="6" type="ORF">WKI299_LOCUS16968</name>
    <name evidence="5" type="ORF">XDN619_LOCUS13498</name>
</gene>